<organism evidence="11 12">
    <name type="scientific">Pseudidiomarina salinarum</name>
    <dbReference type="NCBI Taxonomy" id="435908"/>
    <lineage>
        <taxon>Bacteria</taxon>
        <taxon>Pseudomonadati</taxon>
        <taxon>Pseudomonadota</taxon>
        <taxon>Gammaproteobacteria</taxon>
        <taxon>Alteromonadales</taxon>
        <taxon>Idiomarinaceae</taxon>
        <taxon>Pseudidiomarina</taxon>
    </lineage>
</organism>
<feature type="signal peptide" evidence="10">
    <location>
        <begin position="1"/>
        <end position="24"/>
    </location>
</feature>
<dbReference type="Pfam" id="PF13371">
    <property type="entry name" value="TPR_9"/>
    <property type="match status" value="1"/>
</dbReference>
<keyword evidence="1 8" id="KW-1003">Cell membrane</keyword>
<evidence type="ECO:0000256" key="1">
    <source>
        <dbReference type="ARBA" id="ARBA00022475"/>
    </source>
</evidence>
<evidence type="ECO:0000256" key="7">
    <source>
        <dbReference type="ARBA" id="ARBA00023288"/>
    </source>
</evidence>
<reference evidence="11 12" key="1">
    <citation type="submission" date="2014-06" db="EMBL/GenBank/DDBJ databases">
        <title>The draft genome sequence of Idiomarina salinarum ISL-52.</title>
        <authorList>
            <person name="Du J."/>
            <person name="Shao Z."/>
        </authorList>
    </citation>
    <scope>NUCLEOTIDE SEQUENCE [LARGE SCALE GENOMIC DNA]</scope>
    <source>
        <strain evidence="11 12">ISL-52</strain>
    </source>
</reference>
<comment type="subunit">
    <text evidence="8">Homodimer.</text>
</comment>
<proteinExistence type="predicted"/>
<feature type="repeat" description="TPR" evidence="9">
    <location>
        <begin position="104"/>
        <end position="137"/>
    </location>
</feature>
<dbReference type="InterPro" id="IPR011990">
    <property type="entry name" value="TPR-like_helical_dom_sf"/>
</dbReference>
<dbReference type="PROSITE" id="PS50005">
    <property type="entry name" value="TPR"/>
    <property type="match status" value="1"/>
</dbReference>
<keyword evidence="7" id="KW-0449">Lipoprotein</keyword>
<evidence type="ECO:0000256" key="4">
    <source>
        <dbReference type="ARBA" id="ARBA00022803"/>
    </source>
</evidence>
<dbReference type="GO" id="GO:0005886">
    <property type="term" value="C:plasma membrane"/>
    <property type="evidence" value="ECO:0007669"/>
    <property type="project" value="UniProtKB-SubCell"/>
</dbReference>
<dbReference type="InterPro" id="IPR023605">
    <property type="entry name" value="Lipoprotein_NlpI"/>
</dbReference>
<keyword evidence="6" id="KW-0564">Palmitate</keyword>
<dbReference type="SMART" id="SM00028">
    <property type="entry name" value="TPR"/>
    <property type="match status" value="4"/>
</dbReference>
<protein>
    <recommendedName>
        <fullName evidence="8">Lipoprotein NlpI</fullName>
    </recommendedName>
</protein>
<dbReference type="PANTHER" id="PTHR44858:SF1">
    <property type="entry name" value="UDP-N-ACETYLGLUCOSAMINE--PEPTIDE N-ACETYLGLUCOSAMINYLTRANSFERASE SPINDLY-RELATED"/>
    <property type="match status" value="1"/>
</dbReference>
<dbReference type="InterPro" id="IPR050498">
    <property type="entry name" value="Ycf3"/>
</dbReference>
<dbReference type="Gene3D" id="1.25.40.10">
    <property type="entry name" value="Tetratricopeptide repeat domain"/>
    <property type="match status" value="1"/>
</dbReference>
<evidence type="ECO:0000256" key="2">
    <source>
        <dbReference type="ARBA" id="ARBA00022729"/>
    </source>
</evidence>
<dbReference type="PROSITE" id="PS50293">
    <property type="entry name" value="TPR_REGION"/>
    <property type="match status" value="1"/>
</dbReference>
<comment type="subcellular location">
    <subcellularLocation>
        <location evidence="8">Cell membrane</location>
    </subcellularLocation>
</comment>
<dbReference type="NCBIfam" id="NF008391">
    <property type="entry name" value="PRK11189.1"/>
    <property type="match status" value="1"/>
</dbReference>
<keyword evidence="3" id="KW-0677">Repeat</keyword>
<dbReference type="OrthoDB" id="509324at2"/>
<dbReference type="SUPFAM" id="SSF48452">
    <property type="entry name" value="TPR-like"/>
    <property type="match status" value="1"/>
</dbReference>
<accession>A0A094JG46</accession>
<dbReference type="AlphaFoldDB" id="A0A094JG46"/>
<dbReference type="STRING" id="435908.IDSA_02170"/>
<evidence type="ECO:0000313" key="11">
    <source>
        <dbReference type="EMBL" id="KFZ31536.1"/>
    </source>
</evidence>
<comment type="caution">
    <text evidence="11">The sequence shown here is derived from an EMBL/GenBank/DDBJ whole genome shotgun (WGS) entry which is preliminary data.</text>
</comment>
<dbReference type="RefSeq" id="WP_034773862.1">
    <property type="nucleotide sequence ID" value="NZ_JPER01000001.1"/>
</dbReference>
<keyword evidence="2 10" id="KW-0732">Signal</keyword>
<feature type="chain" id="PRO_5001905221" description="Lipoprotein NlpI" evidence="10">
    <location>
        <begin position="25"/>
        <end position="299"/>
    </location>
</feature>
<gene>
    <name evidence="11" type="ORF">IDSA_02170</name>
</gene>
<comment type="function">
    <text evidence="8">May be involved in cell division.</text>
</comment>
<keyword evidence="12" id="KW-1185">Reference proteome</keyword>
<keyword evidence="4 9" id="KW-0802">TPR repeat</keyword>
<evidence type="ECO:0000256" key="6">
    <source>
        <dbReference type="ARBA" id="ARBA00023139"/>
    </source>
</evidence>
<evidence type="ECO:0000256" key="10">
    <source>
        <dbReference type="SAM" id="SignalP"/>
    </source>
</evidence>
<dbReference type="PANTHER" id="PTHR44858">
    <property type="entry name" value="TETRATRICOPEPTIDE REPEAT PROTEIN 6"/>
    <property type="match status" value="1"/>
</dbReference>
<keyword evidence="5 8" id="KW-0472">Membrane</keyword>
<name>A0A094JG46_9GAMM</name>
<dbReference type="EMBL" id="JPER01000001">
    <property type="protein sequence ID" value="KFZ31536.1"/>
    <property type="molecule type" value="Genomic_DNA"/>
</dbReference>
<evidence type="ECO:0000313" key="12">
    <source>
        <dbReference type="Proteomes" id="UP000054363"/>
    </source>
</evidence>
<dbReference type="InterPro" id="IPR019734">
    <property type="entry name" value="TPR_rpt"/>
</dbReference>
<dbReference type="PIRSF" id="PIRSF004654">
    <property type="entry name" value="NlpI"/>
    <property type="match status" value="1"/>
</dbReference>
<evidence type="ECO:0000256" key="8">
    <source>
        <dbReference type="PIRNR" id="PIRNR004654"/>
    </source>
</evidence>
<evidence type="ECO:0000256" key="9">
    <source>
        <dbReference type="PROSITE-ProRule" id="PRU00339"/>
    </source>
</evidence>
<dbReference type="eggNOG" id="COG4785">
    <property type="taxonomic scope" value="Bacteria"/>
</dbReference>
<dbReference type="Proteomes" id="UP000054363">
    <property type="component" value="Unassembled WGS sequence"/>
</dbReference>
<evidence type="ECO:0000256" key="5">
    <source>
        <dbReference type="ARBA" id="ARBA00023136"/>
    </source>
</evidence>
<evidence type="ECO:0000256" key="3">
    <source>
        <dbReference type="ARBA" id="ARBA00022737"/>
    </source>
</evidence>
<sequence length="299" mass="34078">MKLKPIRAGLAAALLLLMQGCVVAPQEQPEDALKNLLVVAPQPAELRYQLEVAKLNEVLTEETLPADTMAELLYRRGALYDGLGMTALARIDFNHALEYQPRLADAYNYLGIHYTQAAQFDYAFEAYEATLELDPEHPYAYLNRGIAAYYDSRFDLAVDDLRHYFEQSPDDPYRVLWLYLAEVEQDVAQARNNLAQRRIAHGGDEWGWVLSDLMLGAISPVDFIDLHAARDLKDNETLAERMCEAYFYLGKYQQLAGQHKLATVYFRLALTTGVYMFLEHRYAGLELARSMAVVEHNDE</sequence>
<dbReference type="PROSITE" id="PS51257">
    <property type="entry name" value="PROKAR_LIPOPROTEIN"/>
    <property type="match status" value="1"/>
</dbReference>